<feature type="region of interest" description="Disordered" evidence="1">
    <location>
        <begin position="91"/>
        <end position="125"/>
    </location>
</feature>
<evidence type="ECO:0000313" key="2">
    <source>
        <dbReference type="Proteomes" id="UP000887565"/>
    </source>
</evidence>
<evidence type="ECO:0000313" key="3">
    <source>
        <dbReference type="WBParaSite" id="nRc.2.0.1.t06281-RA"/>
    </source>
</evidence>
<proteinExistence type="predicted"/>
<reference evidence="3" key="1">
    <citation type="submission" date="2022-11" db="UniProtKB">
        <authorList>
            <consortium name="WormBaseParasite"/>
        </authorList>
    </citation>
    <scope>IDENTIFICATION</scope>
</reference>
<evidence type="ECO:0000256" key="1">
    <source>
        <dbReference type="SAM" id="MobiDB-lite"/>
    </source>
</evidence>
<dbReference type="WBParaSite" id="nRc.2.0.1.t06281-RA">
    <property type="protein sequence ID" value="nRc.2.0.1.t06281-RA"/>
    <property type="gene ID" value="nRc.2.0.1.g06281"/>
</dbReference>
<organism evidence="2 3">
    <name type="scientific">Romanomermis culicivorax</name>
    <name type="common">Nematode worm</name>
    <dbReference type="NCBI Taxonomy" id="13658"/>
    <lineage>
        <taxon>Eukaryota</taxon>
        <taxon>Metazoa</taxon>
        <taxon>Ecdysozoa</taxon>
        <taxon>Nematoda</taxon>
        <taxon>Enoplea</taxon>
        <taxon>Dorylaimia</taxon>
        <taxon>Mermithida</taxon>
        <taxon>Mermithoidea</taxon>
        <taxon>Mermithidae</taxon>
        <taxon>Romanomermis</taxon>
    </lineage>
</organism>
<sequence>MGSSKEKTHPKVNIQRRSTFERKYLEYRLVLDSEHRNADMQHTVEMFTNHTTRENNTYVVDDLLFCMFAYKNRKFYQGPPKKTIFKQTMQQAGEKGRGQGGRQIKVPKLPPPAKNNSRWPKNHLRPARGRKRSLLLLLTKVKLILEGKNNRIAAPIAVDALTKDIG</sequence>
<accession>A0A915HYD0</accession>
<name>A0A915HYD0_ROMCU</name>
<dbReference type="Proteomes" id="UP000887565">
    <property type="component" value="Unplaced"/>
</dbReference>
<keyword evidence="2" id="KW-1185">Reference proteome</keyword>
<dbReference type="AlphaFoldDB" id="A0A915HYD0"/>
<protein>
    <submittedName>
        <fullName evidence="3">Uncharacterized protein</fullName>
    </submittedName>
</protein>